<keyword evidence="10" id="KW-1185">Reference proteome</keyword>
<feature type="compositionally biased region" description="Pro residues" evidence="6">
    <location>
        <begin position="272"/>
        <end position="281"/>
    </location>
</feature>
<dbReference type="Pfam" id="PF00004">
    <property type="entry name" value="AAA"/>
    <property type="match status" value="1"/>
</dbReference>
<evidence type="ECO:0000259" key="8">
    <source>
        <dbReference type="SMART" id="SM00382"/>
    </source>
</evidence>
<evidence type="ECO:0000256" key="7">
    <source>
        <dbReference type="SAM" id="SignalP"/>
    </source>
</evidence>
<proteinExistence type="predicted"/>
<dbReference type="GO" id="GO:0005741">
    <property type="term" value="C:mitochondrial outer membrane"/>
    <property type="evidence" value="ECO:0007669"/>
    <property type="project" value="UniProtKB-SubCell"/>
</dbReference>
<dbReference type="InterPro" id="IPR003959">
    <property type="entry name" value="ATPase_AAA_core"/>
</dbReference>
<organism evidence="9 10">
    <name type="scientific">Pelagomonas calceolata</name>
    <dbReference type="NCBI Taxonomy" id="35677"/>
    <lineage>
        <taxon>Eukaryota</taxon>
        <taxon>Sar</taxon>
        <taxon>Stramenopiles</taxon>
        <taxon>Ochrophyta</taxon>
        <taxon>Pelagophyceae</taxon>
        <taxon>Pelagomonadales</taxon>
        <taxon>Pelagomonadaceae</taxon>
        <taxon>Pelagomonas</taxon>
    </lineage>
</organism>
<dbReference type="GO" id="GO:0016887">
    <property type="term" value="F:ATP hydrolysis activity"/>
    <property type="evidence" value="ECO:0007669"/>
    <property type="project" value="InterPro"/>
</dbReference>
<feature type="domain" description="AAA+ ATPase" evidence="8">
    <location>
        <begin position="616"/>
        <end position="755"/>
    </location>
</feature>
<accession>A0A8J2SI41</accession>
<keyword evidence="2" id="KW-0547">Nucleotide-binding</keyword>
<comment type="caution">
    <text evidence="9">The sequence shown here is derived from an EMBL/GenBank/DDBJ whole genome shotgun (WGS) entry which is preliminary data.</text>
</comment>
<dbReference type="PANTHER" id="PTHR45644:SF56">
    <property type="entry name" value="AAA ATPASE, PUTATIVE (AFU_ORTHOLOGUE AFUA_2G12920)-RELATED"/>
    <property type="match status" value="1"/>
</dbReference>
<feature type="chain" id="PRO_5035256437" description="AAA+ ATPase domain-containing protein" evidence="7">
    <location>
        <begin position="17"/>
        <end position="885"/>
    </location>
</feature>
<keyword evidence="3" id="KW-1000">Mitochondrion outer membrane</keyword>
<dbReference type="AlphaFoldDB" id="A0A8J2SI41"/>
<evidence type="ECO:0000256" key="3">
    <source>
        <dbReference type="ARBA" id="ARBA00022787"/>
    </source>
</evidence>
<evidence type="ECO:0000256" key="5">
    <source>
        <dbReference type="ARBA" id="ARBA00023054"/>
    </source>
</evidence>
<dbReference type="SUPFAM" id="SSF52540">
    <property type="entry name" value="P-loop containing nucleoside triphosphate hydrolases"/>
    <property type="match status" value="1"/>
</dbReference>
<dbReference type="EMBL" id="CAKKNE010000003">
    <property type="protein sequence ID" value="CAH0372335.1"/>
    <property type="molecule type" value="Genomic_DNA"/>
</dbReference>
<dbReference type="InterPro" id="IPR027417">
    <property type="entry name" value="P-loop_NTPase"/>
</dbReference>
<feature type="region of interest" description="Disordered" evidence="6">
    <location>
        <begin position="46"/>
        <end position="65"/>
    </location>
</feature>
<reference evidence="9" key="1">
    <citation type="submission" date="2021-11" db="EMBL/GenBank/DDBJ databases">
        <authorList>
            <consortium name="Genoscope - CEA"/>
            <person name="William W."/>
        </authorList>
    </citation>
    <scope>NUCLEOTIDE SEQUENCE</scope>
</reference>
<evidence type="ECO:0000313" key="10">
    <source>
        <dbReference type="Proteomes" id="UP000789595"/>
    </source>
</evidence>
<dbReference type="Gene3D" id="1.10.8.60">
    <property type="match status" value="1"/>
</dbReference>
<dbReference type="PANTHER" id="PTHR45644">
    <property type="entry name" value="AAA ATPASE, PUTATIVE (AFU_ORTHOLOGUE AFUA_2G12920)-RELATED-RELATED"/>
    <property type="match status" value="1"/>
</dbReference>
<dbReference type="GO" id="GO:0005524">
    <property type="term" value="F:ATP binding"/>
    <property type="evidence" value="ECO:0007669"/>
    <property type="project" value="UniProtKB-KW"/>
</dbReference>
<dbReference type="InterPro" id="IPR041569">
    <property type="entry name" value="AAA_lid_3"/>
</dbReference>
<sequence>MTRTLLYVLLLGATAALRQKGPLGISRGGKGSVGLEQLEELVDVVESSTTPLEDPPDDDDEDLRPDDAWRTLVQVWKGRLERGVEDAHPSRSRFLSELSAKNDNSTARLLQPQRAATLLGTARMAFRRRSLAPHLRRLPRCSAGVRLRCEDAPPAVHEALAVALADASNARCVVVDEAQLRRVRKLAIERSSGKQRGPSRERLVRALLAAARDLDEPTVIIFRDNGGCVFRSRGACRACLDDLRDEKARTLLVFLATDDDAPRVRRKQPAPQQRPLPPPPSIRDEGFDAEATTGGNETSSFEGALRDLARRVAEQARRAADDEDLDGRGREYLSALEEALSDEGLVKALADQCAPLLDDPGVAVHVALSVGRPVNAEGQPEAPQTALEATLDARPPSQPSGPSLRVPASLMRWMGLRPREETTPPPQKKSDDEDPAQALAEALDDVVVGSPVAAVAASEWAAWLREEVQLATRDANGKRLAAHLRRSALDADLHKLGHLLGAKLLTDEDCRIVALDALKVELARKTEPRYTSDVLELAPASLALALSSSPKQEDLETEQLDKHEKALLSQVVKPQDVAVAFDSIGGLDDAKKALREAITYPLKYPSLYQDGVAREACKGVLLFGPPGTGKTMLAKAVATEGGAAFLAIDASSIENKWLGESEKNAKAVFSLARRLAPCVVYIDEVDAVLSSREGGDDTSHGTLTSVKTTLMQEWDGLRTTQDRVVVIGSTNRPYDLDEAVLRRMPRRILVDLPDLQTREEILRVTLRDNAVDDDVDLTRLAKKLDGYSGSDCKEICREAIVRISHEHARRLDALSASDELDGACVAALDPPPLRAASMADFEKAIERLSASVAEQGPEMGKVQEWNAQYGEVKGKRNAAPSSLYL</sequence>
<keyword evidence="5" id="KW-0175">Coiled coil</keyword>
<dbReference type="FunFam" id="3.40.50.300:FF:001025">
    <property type="entry name" value="ATPase family, AAA domain-containing 2B"/>
    <property type="match status" value="1"/>
</dbReference>
<dbReference type="InterPro" id="IPR003593">
    <property type="entry name" value="AAA+_ATPase"/>
</dbReference>
<comment type="subcellular location">
    <subcellularLocation>
        <location evidence="1">Mitochondrion outer membrane</location>
        <topology evidence="1">Single-pass membrane protein</topology>
    </subcellularLocation>
</comment>
<dbReference type="Pfam" id="PF17862">
    <property type="entry name" value="AAA_lid_3"/>
    <property type="match status" value="1"/>
</dbReference>
<feature type="region of interest" description="Disordered" evidence="6">
    <location>
        <begin position="374"/>
        <end position="407"/>
    </location>
</feature>
<evidence type="ECO:0000256" key="4">
    <source>
        <dbReference type="ARBA" id="ARBA00022840"/>
    </source>
</evidence>
<name>A0A8J2SI41_9STRA</name>
<dbReference type="Proteomes" id="UP000789595">
    <property type="component" value="Unassembled WGS sequence"/>
</dbReference>
<evidence type="ECO:0000256" key="2">
    <source>
        <dbReference type="ARBA" id="ARBA00022741"/>
    </source>
</evidence>
<keyword evidence="7" id="KW-0732">Signal</keyword>
<dbReference type="InterPro" id="IPR051701">
    <property type="entry name" value="Mito_OM_Translocase_MSP1"/>
</dbReference>
<feature type="compositionally biased region" description="Acidic residues" evidence="6">
    <location>
        <begin position="54"/>
        <end position="64"/>
    </location>
</feature>
<evidence type="ECO:0000256" key="1">
    <source>
        <dbReference type="ARBA" id="ARBA00004572"/>
    </source>
</evidence>
<gene>
    <name evidence="9" type="ORF">PECAL_3P23200</name>
</gene>
<keyword evidence="3" id="KW-0496">Mitochondrion</keyword>
<dbReference type="Gene3D" id="3.40.50.300">
    <property type="entry name" value="P-loop containing nucleotide triphosphate hydrolases"/>
    <property type="match status" value="1"/>
</dbReference>
<protein>
    <recommendedName>
        <fullName evidence="8">AAA+ ATPase domain-containing protein</fullName>
    </recommendedName>
</protein>
<dbReference type="OrthoDB" id="10254455at2759"/>
<dbReference type="SMART" id="SM00382">
    <property type="entry name" value="AAA"/>
    <property type="match status" value="1"/>
</dbReference>
<evidence type="ECO:0000256" key="6">
    <source>
        <dbReference type="SAM" id="MobiDB-lite"/>
    </source>
</evidence>
<feature type="signal peptide" evidence="7">
    <location>
        <begin position="1"/>
        <end position="16"/>
    </location>
</feature>
<keyword evidence="3" id="KW-0472">Membrane</keyword>
<evidence type="ECO:0000313" key="9">
    <source>
        <dbReference type="EMBL" id="CAH0372335.1"/>
    </source>
</evidence>
<keyword evidence="4" id="KW-0067">ATP-binding</keyword>
<feature type="region of interest" description="Disordered" evidence="6">
    <location>
        <begin position="262"/>
        <end position="304"/>
    </location>
</feature>